<evidence type="ECO:0000313" key="2">
    <source>
        <dbReference type="Proteomes" id="UP001374599"/>
    </source>
</evidence>
<comment type="caution">
    <text evidence="1">The sequence shown here is derived from an EMBL/GenBank/DDBJ whole genome shotgun (WGS) entry which is preliminary data.</text>
</comment>
<accession>A0ACB5UKG5</accession>
<reference evidence="1" key="1">
    <citation type="submission" date="2023-09" db="EMBL/GenBank/DDBJ databases">
        <title>Vallitalea sediminicola and Vallitalea maricola sp. nov., anaerobic bacteria isolated from marine sediment.</title>
        <authorList>
            <person name="Hirano S."/>
            <person name="Maeda A."/>
            <person name="Terahara T."/>
            <person name="Mori K."/>
            <person name="Hamada M."/>
            <person name="Matsumoto R."/>
            <person name="Kobayashi T."/>
        </authorList>
    </citation>
    <scope>NUCLEOTIDE SEQUENCE</scope>
    <source>
        <strain evidence="1">AN17-2</strain>
    </source>
</reference>
<keyword evidence="2" id="KW-1185">Reference proteome</keyword>
<evidence type="ECO:0000313" key="1">
    <source>
        <dbReference type="EMBL" id="GMQ63347.1"/>
    </source>
</evidence>
<organism evidence="1 2">
    <name type="scientific">Vallitalea maricola</name>
    <dbReference type="NCBI Taxonomy" id="3074433"/>
    <lineage>
        <taxon>Bacteria</taxon>
        <taxon>Bacillati</taxon>
        <taxon>Bacillota</taxon>
        <taxon>Clostridia</taxon>
        <taxon>Lachnospirales</taxon>
        <taxon>Vallitaleaceae</taxon>
        <taxon>Vallitalea</taxon>
    </lineage>
</organism>
<dbReference type="Proteomes" id="UP001374599">
    <property type="component" value="Unassembled WGS sequence"/>
</dbReference>
<proteinExistence type="predicted"/>
<sequence>MTTKELSYIDDVLTQTKTLIKKYQDYSTQVQDQSLKNLCNQMATKHMDCYNGIYNQLNS</sequence>
<protein>
    <submittedName>
        <fullName evidence="1">Uncharacterized protein</fullName>
    </submittedName>
</protein>
<name>A0ACB5UKG5_9FIRM</name>
<dbReference type="EMBL" id="BTPU01000038">
    <property type="protein sequence ID" value="GMQ63347.1"/>
    <property type="molecule type" value="Genomic_DNA"/>
</dbReference>
<gene>
    <name evidence="1" type="ORF">AN2V17_25800</name>
</gene>